<reference evidence="1" key="2">
    <citation type="journal article" date="2015" name="Data Brief">
        <title>Shoot transcriptome of the giant reed, Arundo donax.</title>
        <authorList>
            <person name="Barrero R.A."/>
            <person name="Guerrero F.D."/>
            <person name="Moolhuijzen P."/>
            <person name="Goolsby J.A."/>
            <person name="Tidwell J."/>
            <person name="Bellgard S.E."/>
            <person name="Bellgard M.I."/>
        </authorList>
    </citation>
    <scope>NUCLEOTIDE SEQUENCE</scope>
    <source>
        <tissue evidence="1">Shoot tissue taken approximately 20 cm above the soil surface</tissue>
    </source>
</reference>
<protein>
    <submittedName>
        <fullName evidence="1">Uncharacterized protein</fullName>
    </submittedName>
</protein>
<dbReference type="AlphaFoldDB" id="A0A0A9LYU8"/>
<name>A0A0A9LYU8_ARUDO</name>
<evidence type="ECO:0000313" key="1">
    <source>
        <dbReference type="EMBL" id="JAE39461.1"/>
    </source>
</evidence>
<organism evidence="1">
    <name type="scientific">Arundo donax</name>
    <name type="common">Giant reed</name>
    <name type="synonym">Donax arundinaceus</name>
    <dbReference type="NCBI Taxonomy" id="35708"/>
    <lineage>
        <taxon>Eukaryota</taxon>
        <taxon>Viridiplantae</taxon>
        <taxon>Streptophyta</taxon>
        <taxon>Embryophyta</taxon>
        <taxon>Tracheophyta</taxon>
        <taxon>Spermatophyta</taxon>
        <taxon>Magnoliopsida</taxon>
        <taxon>Liliopsida</taxon>
        <taxon>Poales</taxon>
        <taxon>Poaceae</taxon>
        <taxon>PACMAD clade</taxon>
        <taxon>Arundinoideae</taxon>
        <taxon>Arundineae</taxon>
        <taxon>Arundo</taxon>
    </lineage>
</organism>
<accession>A0A0A9LYU8</accession>
<reference evidence="1" key="1">
    <citation type="submission" date="2014-09" db="EMBL/GenBank/DDBJ databases">
        <authorList>
            <person name="Magalhaes I.L.F."/>
            <person name="Oliveira U."/>
            <person name="Santos F.R."/>
            <person name="Vidigal T.H.D.A."/>
            <person name="Brescovit A.D."/>
            <person name="Santos A.J."/>
        </authorList>
    </citation>
    <scope>NUCLEOTIDE SEQUENCE</scope>
    <source>
        <tissue evidence="1">Shoot tissue taken approximately 20 cm above the soil surface</tissue>
    </source>
</reference>
<sequence>MHDSGPHVLAIEAPDSFCQHARYKIMMHQRLIAVQHILAKIKRI</sequence>
<proteinExistence type="predicted"/>
<dbReference type="EMBL" id="GBRH01158435">
    <property type="protein sequence ID" value="JAE39461.1"/>
    <property type="molecule type" value="Transcribed_RNA"/>
</dbReference>